<dbReference type="OrthoDB" id="8197645at2759"/>
<evidence type="ECO:0000313" key="2">
    <source>
        <dbReference type="Proteomes" id="UP000299102"/>
    </source>
</evidence>
<gene>
    <name evidence="1" type="ORF">EVAR_91589_1</name>
</gene>
<name>A0A4C1UWN5_EUMVA</name>
<comment type="caution">
    <text evidence="1">The sequence shown here is derived from an EMBL/GenBank/DDBJ whole genome shotgun (WGS) entry which is preliminary data.</text>
</comment>
<proteinExistence type="predicted"/>
<organism evidence="1 2">
    <name type="scientific">Eumeta variegata</name>
    <name type="common">Bagworm moth</name>
    <name type="synonym">Eumeta japonica</name>
    <dbReference type="NCBI Taxonomy" id="151549"/>
    <lineage>
        <taxon>Eukaryota</taxon>
        <taxon>Metazoa</taxon>
        <taxon>Ecdysozoa</taxon>
        <taxon>Arthropoda</taxon>
        <taxon>Hexapoda</taxon>
        <taxon>Insecta</taxon>
        <taxon>Pterygota</taxon>
        <taxon>Neoptera</taxon>
        <taxon>Endopterygota</taxon>
        <taxon>Lepidoptera</taxon>
        <taxon>Glossata</taxon>
        <taxon>Ditrysia</taxon>
        <taxon>Tineoidea</taxon>
        <taxon>Psychidae</taxon>
        <taxon>Oiketicinae</taxon>
        <taxon>Eumeta</taxon>
    </lineage>
</organism>
<dbReference type="AlphaFoldDB" id="A0A4C1UWN5"/>
<accession>A0A4C1UWN5</accession>
<reference evidence="1 2" key="1">
    <citation type="journal article" date="2019" name="Commun. Biol.">
        <title>The bagworm genome reveals a unique fibroin gene that provides high tensile strength.</title>
        <authorList>
            <person name="Kono N."/>
            <person name="Nakamura H."/>
            <person name="Ohtoshi R."/>
            <person name="Tomita M."/>
            <person name="Numata K."/>
            <person name="Arakawa K."/>
        </authorList>
    </citation>
    <scope>NUCLEOTIDE SEQUENCE [LARGE SCALE GENOMIC DNA]</scope>
</reference>
<protein>
    <submittedName>
        <fullName evidence="1">Uncharacterized protein</fullName>
    </submittedName>
</protein>
<keyword evidence="2" id="KW-1185">Reference proteome</keyword>
<dbReference type="EMBL" id="BGZK01000238">
    <property type="protein sequence ID" value="GBP30848.1"/>
    <property type="molecule type" value="Genomic_DNA"/>
</dbReference>
<evidence type="ECO:0000313" key="1">
    <source>
        <dbReference type="EMBL" id="GBP30848.1"/>
    </source>
</evidence>
<dbReference type="Proteomes" id="UP000299102">
    <property type="component" value="Unassembled WGS sequence"/>
</dbReference>
<sequence>MRNSAGGGERAGALLFPHHRMRVARTRRAHPARAGDRVRKHRERCESLFFALFRLWCTHNQARSAINTHELQFQNTHAAPKLSALRVHAGGGRRAAVRRADEVRTTPTRQLRCDLRGSDDNRADNKAAPTTARNCTLHEALSILEKDDDMEPQQVFIELPDPTVLSAEDSADEDQGDYEAWTLNLRSLTTGITTQPHLGAEGVTSPRVTERGI</sequence>